<gene>
    <name evidence="6" type="ORF">SAMN05428953_106247</name>
</gene>
<keyword evidence="2 4" id="KW-0479">Metal-binding</keyword>
<dbReference type="EMBL" id="FNEE01000006">
    <property type="protein sequence ID" value="SDJ47570.1"/>
    <property type="molecule type" value="Genomic_DNA"/>
</dbReference>
<dbReference type="InterPro" id="IPR036909">
    <property type="entry name" value="Cyt_c-like_dom_sf"/>
</dbReference>
<protein>
    <submittedName>
        <fullName evidence="6">Sulfur-oxidizing protein SoxX</fullName>
    </submittedName>
</protein>
<keyword evidence="3 4" id="KW-0408">Iron</keyword>
<dbReference type="GO" id="GO:0009055">
    <property type="term" value="F:electron transfer activity"/>
    <property type="evidence" value="ECO:0007669"/>
    <property type="project" value="InterPro"/>
</dbReference>
<accession>A0A1G8U3H1</accession>
<dbReference type="NCBIfam" id="TIGR04485">
    <property type="entry name" value="thiosulf_SoxX"/>
    <property type="match status" value="1"/>
</dbReference>
<keyword evidence="1 4" id="KW-0349">Heme</keyword>
<evidence type="ECO:0000259" key="5">
    <source>
        <dbReference type="PROSITE" id="PS51007"/>
    </source>
</evidence>
<dbReference type="GO" id="GO:0020037">
    <property type="term" value="F:heme binding"/>
    <property type="evidence" value="ECO:0007669"/>
    <property type="project" value="InterPro"/>
</dbReference>
<evidence type="ECO:0000256" key="1">
    <source>
        <dbReference type="ARBA" id="ARBA00022617"/>
    </source>
</evidence>
<reference evidence="7" key="1">
    <citation type="submission" date="2016-10" db="EMBL/GenBank/DDBJ databases">
        <authorList>
            <person name="Varghese N."/>
            <person name="Submissions S."/>
        </authorList>
    </citation>
    <scope>NUCLEOTIDE SEQUENCE [LARGE SCALE GENOMIC DNA]</scope>
    <source>
        <strain evidence="7">CGMCC 1.11022</strain>
    </source>
</reference>
<dbReference type="PROSITE" id="PS51007">
    <property type="entry name" value="CYTC"/>
    <property type="match status" value="1"/>
</dbReference>
<evidence type="ECO:0000313" key="6">
    <source>
        <dbReference type="EMBL" id="SDJ47570.1"/>
    </source>
</evidence>
<proteinExistence type="predicted"/>
<sequence length="156" mass="16553">MMRLAFLAFLGLQLAASPGAGEETGSYEETASYVVTGDAIMQPLVGGKGDPARGAALIADRQRSLCTLCHSGLFPDAHLHGTLAPDLTGVGARLSEGQIRLRVVDMKRLVPDTIMPSYYRVADEQGRRVAAAWRGKPILGGADIEDIVAYLTTLKG</sequence>
<evidence type="ECO:0000256" key="3">
    <source>
        <dbReference type="ARBA" id="ARBA00023004"/>
    </source>
</evidence>
<dbReference type="Proteomes" id="UP000198894">
    <property type="component" value="Unassembled WGS sequence"/>
</dbReference>
<evidence type="ECO:0000256" key="4">
    <source>
        <dbReference type="PROSITE-ProRule" id="PRU00433"/>
    </source>
</evidence>
<dbReference type="SUPFAM" id="SSF46626">
    <property type="entry name" value="Cytochrome c"/>
    <property type="match status" value="1"/>
</dbReference>
<organism evidence="6 7">
    <name type="scientific">Mesorhizobium muleiense</name>
    <dbReference type="NCBI Taxonomy" id="1004279"/>
    <lineage>
        <taxon>Bacteria</taxon>
        <taxon>Pseudomonadati</taxon>
        <taxon>Pseudomonadota</taxon>
        <taxon>Alphaproteobacteria</taxon>
        <taxon>Hyphomicrobiales</taxon>
        <taxon>Phyllobacteriaceae</taxon>
        <taxon>Mesorhizobium</taxon>
    </lineage>
</organism>
<name>A0A1G8U3H1_9HYPH</name>
<dbReference type="InterPro" id="IPR030999">
    <property type="entry name" value="Thiosulf_SoxX"/>
</dbReference>
<dbReference type="GO" id="GO:0046872">
    <property type="term" value="F:metal ion binding"/>
    <property type="evidence" value="ECO:0007669"/>
    <property type="project" value="UniProtKB-KW"/>
</dbReference>
<dbReference type="AlphaFoldDB" id="A0A1G8U3H1"/>
<dbReference type="Gene3D" id="1.10.760.10">
    <property type="entry name" value="Cytochrome c-like domain"/>
    <property type="match status" value="1"/>
</dbReference>
<dbReference type="InterPro" id="IPR009056">
    <property type="entry name" value="Cyt_c-like_dom"/>
</dbReference>
<evidence type="ECO:0000256" key="2">
    <source>
        <dbReference type="ARBA" id="ARBA00022723"/>
    </source>
</evidence>
<dbReference type="RefSeq" id="WP_236473585.1">
    <property type="nucleotide sequence ID" value="NZ_FNEE01000006.1"/>
</dbReference>
<feature type="domain" description="Cytochrome c" evidence="5">
    <location>
        <begin position="49"/>
        <end position="155"/>
    </location>
</feature>
<evidence type="ECO:0000313" key="7">
    <source>
        <dbReference type="Proteomes" id="UP000198894"/>
    </source>
</evidence>
<keyword evidence="7" id="KW-1185">Reference proteome</keyword>